<evidence type="ECO:0000259" key="2">
    <source>
        <dbReference type="Pfam" id="PF17289"/>
    </source>
</evidence>
<keyword evidence="1" id="KW-1188">Viral release from host cell</keyword>
<keyword evidence="3" id="KW-0067">ATP-binding</keyword>
<name>A0A2S8B7N2_9SPHN</name>
<gene>
    <name evidence="3" type="ORF">CVO77_07465</name>
</gene>
<sequence>MRISDAELAATDPETRRWRSDGVLAWLRRLTPKALRRVLRELTDGQKAELVTRWYGFENDGQREPAGDWRIWLIQAGRGFGKTRAGAEWVSQIARDRPGARIALVAATQADGVRVMIEGPSGLVAVARANEEPRWVAGRREFLFDSGAVATLYSAEAGEELRGPEHHAAWCDELAKWRRGTVAWDNLMLGMRLGETPRVLVTTTPRVNAAMRRVKAAPGLVETTGRTRDNPHLPGNFVVAMLESYGGTRLGRQELDGEMLEDVEGALWTRGLVERCRVAADGIGKPVRVVIGVDPPATSTGDACGIVVAALLRDRRIAVVEDASVANPPPGVWAQAVAGAAARWGAERVVAESNMGGEMVLAVLRQAEVTLPVVPVHASVGKARRAEPIALAYERGQVVHAGAFAELEDELCGLQVGGGYAGPGRSPDRADACVWALAALLDGLRSGAGPGVRRV</sequence>
<dbReference type="AlphaFoldDB" id="A0A2S8B7N2"/>
<dbReference type="OrthoDB" id="4519042at2"/>
<feature type="domain" description="Terminase large subunit gp17-like C-terminal" evidence="2">
    <location>
        <begin position="291"/>
        <end position="439"/>
    </location>
</feature>
<comment type="caution">
    <text evidence="3">The sequence shown here is derived from an EMBL/GenBank/DDBJ whole genome shotgun (WGS) entry which is preliminary data.</text>
</comment>
<dbReference type="Gene3D" id="3.40.50.300">
    <property type="entry name" value="P-loop containing nucleotide triphosphate hydrolases"/>
    <property type="match status" value="1"/>
</dbReference>
<dbReference type="EMBL" id="PHFW01000002">
    <property type="protein sequence ID" value="PQM28323.1"/>
    <property type="molecule type" value="Genomic_DNA"/>
</dbReference>
<dbReference type="InterPro" id="IPR027417">
    <property type="entry name" value="P-loop_NTPase"/>
</dbReference>
<dbReference type="InterPro" id="IPR035421">
    <property type="entry name" value="Terminase_6C"/>
</dbReference>
<evidence type="ECO:0000256" key="1">
    <source>
        <dbReference type="ARBA" id="ARBA00022612"/>
    </source>
</evidence>
<protein>
    <submittedName>
        <fullName evidence="3">ATP-binding protein</fullName>
    </submittedName>
</protein>
<dbReference type="Pfam" id="PF17289">
    <property type="entry name" value="Terminase_6C"/>
    <property type="match status" value="1"/>
</dbReference>
<dbReference type="GO" id="GO:0005524">
    <property type="term" value="F:ATP binding"/>
    <property type="evidence" value="ECO:0007669"/>
    <property type="project" value="UniProtKB-KW"/>
</dbReference>
<dbReference type="Gene3D" id="3.30.420.240">
    <property type="match status" value="1"/>
</dbReference>
<dbReference type="Pfam" id="PF03237">
    <property type="entry name" value="Terminase_6N"/>
    <property type="match status" value="1"/>
</dbReference>
<accession>A0A2S8B7N2</accession>
<evidence type="ECO:0000313" key="4">
    <source>
        <dbReference type="Proteomes" id="UP000238954"/>
    </source>
</evidence>
<keyword evidence="4" id="KW-1185">Reference proteome</keyword>
<dbReference type="Proteomes" id="UP000238954">
    <property type="component" value="Chromosome"/>
</dbReference>
<reference evidence="4" key="1">
    <citation type="submission" date="2017-11" db="EMBL/GenBank/DDBJ databases">
        <title>The complete genome sequence of Sphingopyxis pomeranensis sp. nov. strain WS5A3p.</title>
        <authorList>
            <person name="Kaminski M.A."/>
        </authorList>
    </citation>
    <scope>NUCLEOTIDE SEQUENCE [LARGE SCALE GENOMIC DNA]</scope>
    <source>
        <strain evidence="4">WS5A3p</strain>
    </source>
</reference>
<organism evidence="3 4">
    <name type="scientific">Sphingopyxis lindanitolerans</name>
    <dbReference type="NCBI Taxonomy" id="2054227"/>
    <lineage>
        <taxon>Bacteria</taxon>
        <taxon>Pseudomonadati</taxon>
        <taxon>Pseudomonadota</taxon>
        <taxon>Alphaproteobacteria</taxon>
        <taxon>Sphingomonadales</taxon>
        <taxon>Sphingomonadaceae</taxon>
        <taxon>Sphingopyxis</taxon>
    </lineage>
</organism>
<evidence type="ECO:0000313" key="3">
    <source>
        <dbReference type="EMBL" id="PQM28323.1"/>
    </source>
</evidence>
<proteinExistence type="predicted"/>
<keyword evidence="3" id="KW-0547">Nucleotide-binding</keyword>
<dbReference type="RefSeq" id="WP_105998577.1">
    <property type="nucleotide sequence ID" value="NZ_CM009578.1"/>
</dbReference>